<reference evidence="1 2" key="1">
    <citation type="journal article" date="2024" name="Plant Biotechnol. J.">
        <title>Genome and CRISPR/Cas9 system of a widespread forest tree (Populus alba) in the world.</title>
        <authorList>
            <person name="Liu Y.J."/>
            <person name="Jiang P.F."/>
            <person name="Han X.M."/>
            <person name="Li X.Y."/>
            <person name="Wang H.M."/>
            <person name="Wang Y.J."/>
            <person name="Wang X.X."/>
            <person name="Zeng Q.Y."/>
        </authorList>
    </citation>
    <scope>NUCLEOTIDE SEQUENCE [LARGE SCALE GENOMIC DNA]</scope>
    <source>
        <strain evidence="2">cv. PAL-ZL1</strain>
    </source>
</reference>
<comment type="caution">
    <text evidence="1">The sequence shown here is derived from an EMBL/GenBank/DDBJ whole genome shotgun (WGS) entry which is preliminary data.</text>
</comment>
<dbReference type="EMBL" id="RCHU02000018">
    <property type="protein sequence ID" value="KAL3566524.1"/>
    <property type="molecule type" value="Genomic_DNA"/>
</dbReference>
<sequence length="75" mass="8040">MKTPKSKYPKEKSRTSFSKPTQPCAAAFGSTMNNSRGSNRHSQALSSQSSTSSNVFNSSIDGSKRATPAVLTDRL</sequence>
<evidence type="ECO:0000313" key="2">
    <source>
        <dbReference type="Proteomes" id="UP000309997"/>
    </source>
</evidence>
<accession>A0ACC4AKM7</accession>
<dbReference type="Proteomes" id="UP000309997">
    <property type="component" value="Unassembled WGS sequence"/>
</dbReference>
<name>A0ACC4AKM7_POPAL</name>
<protein>
    <submittedName>
        <fullName evidence="1">Uncharacterized protein</fullName>
    </submittedName>
</protein>
<gene>
    <name evidence="1" type="ORF">D5086_031939</name>
</gene>
<organism evidence="1 2">
    <name type="scientific">Populus alba</name>
    <name type="common">White poplar</name>
    <dbReference type="NCBI Taxonomy" id="43335"/>
    <lineage>
        <taxon>Eukaryota</taxon>
        <taxon>Viridiplantae</taxon>
        <taxon>Streptophyta</taxon>
        <taxon>Embryophyta</taxon>
        <taxon>Tracheophyta</taxon>
        <taxon>Spermatophyta</taxon>
        <taxon>Magnoliopsida</taxon>
        <taxon>eudicotyledons</taxon>
        <taxon>Gunneridae</taxon>
        <taxon>Pentapetalae</taxon>
        <taxon>rosids</taxon>
        <taxon>fabids</taxon>
        <taxon>Malpighiales</taxon>
        <taxon>Salicaceae</taxon>
        <taxon>Saliceae</taxon>
        <taxon>Populus</taxon>
    </lineage>
</organism>
<keyword evidence="2" id="KW-1185">Reference proteome</keyword>
<evidence type="ECO:0000313" key="1">
    <source>
        <dbReference type="EMBL" id="KAL3566524.1"/>
    </source>
</evidence>
<proteinExistence type="predicted"/>